<organism evidence="1 2">
    <name type="scientific">Aspergillus heteromorphus CBS 117.55</name>
    <dbReference type="NCBI Taxonomy" id="1448321"/>
    <lineage>
        <taxon>Eukaryota</taxon>
        <taxon>Fungi</taxon>
        <taxon>Dikarya</taxon>
        <taxon>Ascomycota</taxon>
        <taxon>Pezizomycotina</taxon>
        <taxon>Eurotiomycetes</taxon>
        <taxon>Eurotiomycetidae</taxon>
        <taxon>Eurotiales</taxon>
        <taxon>Aspergillaceae</taxon>
        <taxon>Aspergillus</taxon>
        <taxon>Aspergillus subgen. Circumdati</taxon>
    </lineage>
</organism>
<dbReference type="Proteomes" id="UP000247233">
    <property type="component" value="Unassembled WGS sequence"/>
</dbReference>
<evidence type="ECO:0000313" key="1">
    <source>
        <dbReference type="EMBL" id="PWY87631.1"/>
    </source>
</evidence>
<comment type="caution">
    <text evidence="1">The sequence shown here is derived from an EMBL/GenBank/DDBJ whole genome shotgun (WGS) entry which is preliminary data.</text>
</comment>
<dbReference type="AlphaFoldDB" id="A0A317WPQ5"/>
<dbReference type="GeneID" id="37060805"/>
<protein>
    <submittedName>
        <fullName evidence="1">Uncharacterized protein</fullName>
    </submittedName>
</protein>
<evidence type="ECO:0000313" key="2">
    <source>
        <dbReference type="Proteomes" id="UP000247233"/>
    </source>
</evidence>
<dbReference type="RefSeq" id="XP_025401514.1">
    <property type="nucleotide sequence ID" value="XM_025538568.1"/>
</dbReference>
<keyword evidence="2" id="KW-1185">Reference proteome</keyword>
<dbReference type="EMBL" id="MSFL01000006">
    <property type="protein sequence ID" value="PWY87631.1"/>
    <property type="molecule type" value="Genomic_DNA"/>
</dbReference>
<name>A0A317WPQ5_9EURO</name>
<sequence length="134" mass="14677">MAHFDVEASMLLHLFQPGKTARPAQMVYENKAYTITSTYVADQLALEYVMTSLGDLGDDRHCGEFSAGGHCVLDCEGVGGRSERLEYRVGEWKGGGGPYRFIIHRVNSGILALNRNGRQDGSAEPAPWTENITA</sequence>
<gene>
    <name evidence="1" type="ORF">BO70DRAFT_198725</name>
</gene>
<accession>A0A317WPQ5</accession>
<dbReference type="VEuPathDB" id="FungiDB:BO70DRAFT_198725"/>
<reference evidence="1 2" key="1">
    <citation type="submission" date="2016-12" db="EMBL/GenBank/DDBJ databases">
        <title>The genomes of Aspergillus section Nigri reveals drivers in fungal speciation.</title>
        <authorList>
            <consortium name="DOE Joint Genome Institute"/>
            <person name="Vesth T.C."/>
            <person name="Nybo J."/>
            <person name="Theobald S."/>
            <person name="Brandl J."/>
            <person name="Frisvad J.C."/>
            <person name="Nielsen K.F."/>
            <person name="Lyhne E.K."/>
            <person name="Kogle M.E."/>
            <person name="Kuo A."/>
            <person name="Riley R."/>
            <person name="Clum A."/>
            <person name="Nolan M."/>
            <person name="Lipzen A."/>
            <person name="Salamov A."/>
            <person name="Henrissat B."/>
            <person name="Wiebenga A."/>
            <person name="De Vries R.P."/>
            <person name="Grigoriev I.V."/>
            <person name="Mortensen U.H."/>
            <person name="Andersen M.R."/>
            <person name="Baker S.E."/>
        </authorList>
    </citation>
    <scope>NUCLEOTIDE SEQUENCE [LARGE SCALE GENOMIC DNA]</scope>
    <source>
        <strain evidence="1 2">CBS 117.55</strain>
    </source>
</reference>
<proteinExistence type="predicted"/>